<dbReference type="Proteomes" id="UP000006804">
    <property type="component" value="Chromosome"/>
</dbReference>
<dbReference type="Pfam" id="PF03401">
    <property type="entry name" value="TctC"/>
    <property type="match status" value="1"/>
</dbReference>
<dbReference type="InterPro" id="IPR042100">
    <property type="entry name" value="Bug_dom1"/>
</dbReference>
<evidence type="ECO:0000313" key="2">
    <source>
        <dbReference type="EMBL" id="AEH51090.1"/>
    </source>
</evidence>
<organism evidence="2 3">
    <name type="scientific">Pseudothermotoga thermarum DSM 5069</name>
    <dbReference type="NCBI Taxonomy" id="688269"/>
    <lineage>
        <taxon>Bacteria</taxon>
        <taxon>Thermotogati</taxon>
        <taxon>Thermotogota</taxon>
        <taxon>Thermotogae</taxon>
        <taxon>Thermotogales</taxon>
        <taxon>Thermotogaceae</taxon>
        <taxon>Pseudothermotoga</taxon>
    </lineage>
</organism>
<evidence type="ECO:0008006" key="4">
    <source>
        <dbReference type="Google" id="ProtNLM"/>
    </source>
</evidence>
<comment type="similarity">
    <text evidence="1">Belongs to the UPF0065 (bug) family.</text>
</comment>
<reference evidence="2 3" key="1">
    <citation type="submission" date="2010-11" db="EMBL/GenBank/DDBJ databases">
        <title>The complete genome of Thermotoga thermarum DSM 5069.</title>
        <authorList>
            <consortium name="US DOE Joint Genome Institute (JGI-PGF)"/>
            <person name="Lucas S."/>
            <person name="Copeland A."/>
            <person name="Lapidus A."/>
            <person name="Bruce D."/>
            <person name="Goodwin L."/>
            <person name="Pitluck S."/>
            <person name="Kyrpides N."/>
            <person name="Mavromatis K."/>
            <person name="Ivanova N."/>
            <person name="Zeytun A."/>
            <person name="Brettin T."/>
            <person name="Detter J.C."/>
            <person name="Tapia R."/>
            <person name="Han C."/>
            <person name="Land M."/>
            <person name="Hauser L."/>
            <person name="Markowitz V."/>
            <person name="Cheng J.-F."/>
            <person name="Hugenholtz P."/>
            <person name="Woyke T."/>
            <person name="Wu D."/>
            <person name="Spring S."/>
            <person name="Schroeder M."/>
            <person name="Brambilla E."/>
            <person name="Klenk H.-P."/>
            <person name="Eisen J.A."/>
        </authorList>
    </citation>
    <scope>NUCLEOTIDE SEQUENCE [LARGE SCALE GENOMIC DNA]</scope>
    <source>
        <strain evidence="2 3">DSM 5069</strain>
    </source>
</reference>
<accession>F7YYQ5</accession>
<dbReference type="STRING" id="688269.Theth_1009"/>
<evidence type="ECO:0000313" key="3">
    <source>
        <dbReference type="Proteomes" id="UP000006804"/>
    </source>
</evidence>
<dbReference type="eggNOG" id="COG3181">
    <property type="taxonomic scope" value="Bacteria"/>
</dbReference>
<dbReference type="RefSeq" id="WP_013932310.1">
    <property type="nucleotide sequence ID" value="NC_015707.1"/>
</dbReference>
<name>F7YYQ5_9THEM</name>
<dbReference type="PANTHER" id="PTHR42928">
    <property type="entry name" value="TRICARBOXYLATE-BINDING PROTEIN"/>
    <property type="match status" value="1"/>
</dbReference>
<dbReference type="EMBL" id="CP002351">
    <property type="protein sequence ID" value="AEH51090.1"/>
    <property type="molecule type" value="Genomic_DNA"/>
</dbReference>
<dbReference type="Gene3D" id="3.40.190.150">
    <property type="entry name" value="Bordetella uptake gene, domain 1"/>
    <property type="match status" value="1"/>
</dbReference>
<dbReference type="KEGG" id="tta:Theth_1009"/>
<keyword evidence="3" id="KW-1185">Reference proteome</keyword>
<dbReference type="HOGENOM" id="CLU_045683_1_1_0"/>
<dbReference type="PIRSF" id="PIRSF017082">
    <property type="entry name" value="YflP"/>
    <property type="match status" value="1"/>
</dbReference>
<protein>
    <recommendedName>
        <fullName evidence="4">Tripartite tricarboxylate transporter substrate binding protein</fullName>
    </recommendedName>
</protein>
<sequence length="320" mass="34501" precursor="true">MRRNGLLMVLVGILAVGMLFAQFPTKPVEIIIPWSAGGATDLIFRAIAAVFPKYANGQPLVIRNIPGAGAVTGTMEFLKAKPDGYTLLSFAFPILVKMHWDEVKFTIDDFVPVINIVHDPSYILVNANSPYKTLNDLIQAAKANPGAITMGNGGAGGGNHLVAVAFEDFVGVKFTHVPFEGGGPAVTALVGGHIDAVMAAAPEGVTNVQAGQLRVLAVLGEKRLDVFPDVPTTVELGINFKLGMWRGVAAPKGTPAEIVQALHDIFYKCINDPEFQAKAKEMGNIISYMDSATFAQFVKQQNDYWERLMKEKKLGNKYGK</sequence>
<dbReference type="PATRIC" id="fig|688269.3.peg.1035"/>
<dbReference type="PANTHER" id="PTHR42928:SF5">
    <property type="entry name" value="BLR1237 PROTEIN"/>
    <property type="match status" value="1"/>
</dbReference>
<dbReference type="Gene3D" id="3.40.190.10">
    <property type="entry name" value="Periplasmic binding protein-like II"/>
    <property type="match status" value="1"/>
</dbReference>
<proteinExistence type="inferred from homology"/>
<dbReference type="OrthoDB" id="8881899at2"/>
<evidence type="ECO:0000256" key="1">
    <source>
        <dbReference type="ARBA" id="ARBA00006987"/>
    </source>
</evidence>
<dbReference type="SUPFAM" id="SSF53850">
    <property type="entry name" value="Periplasmic binding protein-like II"/>
    <property type="match status" value="1"/>
</dbReference>
<dbReference type="CDD" id="cd07012">
    <property type="entry name" value="PBP2_Bug_TTT"/>
    <property type="match status" value="1"/>
</dbReference>
<dbReference type="AlphaFoldDB" id="F7YYQ5"/>
<gene>
    <name evidence="2" type="ORF">Theth_1009</name>
</gene>
<dbReference type="InterPro" id="IPR005064">
    <property type="entry name" value="BUG"/>
</dbReference>